<keyword evidence="2" id="KW-0159">Chromosome partition</keyword>
<dbReference type="InterPro" id="IPR041468">
    <property type="entry name" value="HTH_ParB/Spo0J"/>
</dbReference>
<evidence type="ECO:0000256" key="1">
    <source>
        <dbReference type="ARBA" id="ARBA00006295"/>
    </source>
</evidence>
<evidence type="ECO:0000256" key="2">
    <source>
        <dbReference type="ARBA" id="ARBA00022829"/>
    </source>
</evidence>
<dbReference type="InterPro" id="IPR057240">
    <property type="entry name" value="ParB_dimer_C"/>
</dbReference>
<keyword evidence="3" id="KW-0238">DNA-binding</keyword>
<dbReference type="Pfam" id="PF02195">
    <property type="entry name" value="ParB_N"/>
    <property type="match status" value="1"/>
</dbReference>
<dbReference type="InterPro" id="IPR050336">
    <property type="entry name" value="Chromosome_partition/occlusion"/>
</dbReference>
<dbReference type="PANTHER" id="PTHR33375">
    <property type="entry name" value="CHROMOSOME-PARTITIONING PROTEIN PARB-RELATED"/>
    <property type="match status" value="1"/>
</dbReference>
<dbReference type="InterPro" id="IPR003115">
    <property type="entry name" value="ParB_N"/>
</dbReference>
<sequence>MSVKEQPRRLGKGLVELMGSAASALTPHAMPAEGARTVAIAALHPGPFQPRRAMDEAALEELAASLKSRGVLQPLLVRGHPAKPGQYQIIAGERRWRAAQRAGLHEVPVLVRELSDTDAMAAGLVENLQRQDLDPIEEAEGYQRLLDEFGMIQEDLAVAVAKSRPHITNMLRLLNLPRSVQTALQSGELSSGHARALMQHPDPEAGARAILANRLTVRQAELLAQTALTPKPPPARARYETDVETRALERDLSERLGLRVRISFNGKGGSVSLAYEGLDQLDGILALLNGRQ</sequence>
<dbReference type="SUPFAM" id="SSF110849">
    <property type="entry name" value="ParB/Sulfiredoxin"/>
    <property type="match status" value="1"/>
</dbReference>
<gene>
    <name evidence="6" type="ORF">L2A60_06585</name>
</gene>
<dbReference type="Pfam" id="PF17762">
    <property type="entry name" value="HTH_ParB"/>
    <property type="match status" value="1"/>
</dbReference>
<feature type="domain" description="ParB-like N-terminal" evidence="5">
    <location>
        <begin position="36"/>
        <end position="128"/>
    </location>
</feature>
<protein>
    <submittedName>
        <fullName evidence="6">ParB/RepB/Spo0J family partition protein</fullName>
    </submittedName>
</protein>
<organism evidence="6 7">
    <name type="scientific">Acidiphilium iwatense</name>
    <dbReference type="NCBI Taxonomy" id="768198"/>
    <lineage>
        <taxon>Bacteria</taxon>
        <taxon>Pseudomonadati</taxon>
        <taxon>Pseudomonadota</taxon>
        <taxon>Alphaproteobacteria</taxon>
        <taxon>Acetobacterales</taxon>
        <taxon>Acidocellaceae</taxon>
        <taxon>Acidiphilium</taxon>
    </lineage>
</organism>
<evidence type="ECO:0000256" key="3">
    <source>
        <dbReference type="ARBA" id="ARBA00023125"/>
    </source>
</evidence>
<evidence type="ECO:0000313" key="6">
    <source>
        <dbReference type="EMBL" id="MCF3946350.1"/>
    </source>
</evidence>
<dbReference type="InterPro" id="IPR036086">
    <property type="entry name" value="ParB/Sulfiredoxin_sf"/>
</dbReference>
<accession>A0ABS9DUE7</accession>
<comment type="function">
    <text evidence="4">Involved in chromosome partition. Localize to both poles of the predivisional cell following completion of DNA replication. Binds to the DNA origin of replication.</text>
</comment>
<comment type="caution">
    <text evidence="6">The sequence shown here is derived from an EMBL/GenBank/DDBJ whole genome shotgun (WGS) entry which is preliminary data.</text>
</comment>
<dbReference type="CDD" id="cd16393">
    <property type="entry name" value="SPO0J_N"/>
    <property type="match status" value="1"/>
</dbReference>
<dbReference type="Pfam" id="PF23552">
    <property type="entry name" value="ParB_C"/>
    <property type="match status" value="1"/>
</dbReference>
<dbReference type="RefSeq" id="WP_235703584.1">
    <property type="nucleotide sequence ID" value="NZ_JAKGBZ010000009.1"/>
</dbReference>
<evidence type="ECO:0000313" key="7">
    <source>
        <dbReference type="Proteomes" id="UP001521209"/>
    </source>
</evidence>
<dbReference type="InterPro" id="IPR004437">
    <property type="entry name" value="ParB/RepB/Spo0J"/>
</dbReference>
<comment type="similarity">
    <text evidence="1">Belongs to the ParB family.</text>
</comment>
<dbReference type="EMBL" id="JAKGBZ010000009">
    <property type="protein sequence ID" value="MCF3946350.1"/>
    <property type="molecule type" value="Genomic_DNA"/>
</dbReference>
<dbReference type="NCBIfam" id="TIGR00180">
    <property type="entry name" value="parB_part"/>
    <property type="match status" value="1"/>
</dbReference>
<proteinExistence type="inferred from homology"/>
<dbReference type="Gene3D" id="3.90.1530.30">
    <property type="match status" value="1"/>
</dbReference>
<dbReference type="SMART" id="SM00470">
    <property type="entry name" value="ParB"/>
    <property type="match status" value="1"/>
</dbReference>
<dbReference type="Proteomes" id="UP001521209">
    <property type="component" value="Unassembled WGS sequence"/>
</dbReference>
<name>A0ABS9DUE7_9PROT</name>
<evidence type="ECO:0000256" key="4">
    <source>
        <dbReference type="ARBA" id="ARBA00025472"/>
    </source>
</evidence>
<evidence type="ECO:0000259" key="5">
    <source>
        <dbReference type="SMART" id="SM00470"/>
    </source>
</evidence>
<dbReference type="PANTHER" id="PTHR33375:SF1">
    <property type="entry name" value="CHROMOSOME-PARTITIONING PROTEIN PARB-RELATED"/>
    <property type="match status" value="1"/>
</dbReference>
<dbReference type="Gene3D" id="1.10.10.2830">
    <property type="match status" value="1"/>
</dbReference>
<reference evidence="6 7" key="1">
    <citation type="submission" date="2022-01" db="EMBL/GenBank/DDBJ databases">
        <authorList>
            <person name="Won M."/>
            <person name="Kim S.-J."/>
            <person name="Kwon S.-W."/>
        </authorList>
    </citation>
    <scope>NUCLEOTIDE SEQUENCE [LARGE SCALE GENOMIC DNA]</scope>
    <source>
        <strain evidence="6 7">KCTC 23505</strain>
    </source>
</reference>
<keyword evidence="7" id="KW-1185">Reference proteome</keyword>